<keyword evidence="4" id="KW-1185">Reference proteome</keyword>
<feature type="region of interest" description="Disordered" evidence="1">
    <location>
        <begin position="143"/>
        <end position="185"/>
    </location>
</feature>
<evidence type="ECO:0000313" key="4">
    <source>
        <dbReference type="Proteomes" id="UP000284057"/>
    </source>
</evidence>
<name>A0A418KK88_9ACTN</name>
<evidence type="ECO:0000256" key="1">
    <source>
        <dbReference type="SAM" id="MobiDB-lite"/>
    </source>
</evidence>
<feature type="compositionally biased region" description="Pro residues" evidence="1">
    <location>
        <begin position="147"/>
        <end position="172"/>
    </location>
</feature>
<evidence type="ECO:0000313" key="3">
    <source>
        <dbReference type="EMBL" id="RIQ16362.1"/>
    </source>
</evidence>
<dbReference type="EMBL" id="QUAL01000255">
    <property type="protein sequence ID" value="RIQ16362.1"/>
    <property type="molecule type" value="Genomic_DNA"/>
</dbReference>
<protein>
    <recommendedName>
        <fullName evidence="2">SpaA-like prealbumin fold domain-containing protein</fullName>
    </recommendedName>
</protein>
<dbReference type="GO" id="GO:0005975">
    <property type="term" value="P:carbohydrate metabolic process"/>
    <property type="evidence" value="ECO:0007669"/>
    <property type="project" value="UniProtKB-ARBA"/>
</dbReference>
<feature type="non-terminal residue" evidence="3">
    <location>
        <position position="1"/>
    </location>
</feature>
<comment type="caution">
    <text evidence="3">The sequence shown here is derived from an EMBL/GenBank/DDBJ whole genome shotgun (WGS) entry which is preliminary data.</text>
</comment>
<sequence length="211" mass="21900">LDFGTYVWVEIAAPRGYELPGDVVSDPVVIDASNAGGEITRAVYRDPRLLSELSVHKVAEDTGESLPGAVFDLVLAGGDVVVGTCTTGDDGLCTVGDLDFGDYYWVEVAAPDGYLLPDDVTSDIVSITAENAGTQIAAVTFVDPPAEEPPTPTSTPTPSPTPSGTPSPTPTPDEPDLPDTGLGEPPRLVALVAAAALAVGAALRWRWRRTS</sequence>
<dbReference type="InterPro" id="IPR041033">
    <property type="entry name" value="SpaA_PFL_dom_1"/>
</dbReference>
<dbReference type="Pfam" id="PF17802">
    <property type="entry name" value="SpaA"/>
    <property type="match status" value="1"/>
</dbReference>
<organism evidence="3 4">
    <name type="scientific">Jiangella rhizosphaerae</name>
    <dbReference type="NCBI Taxonomy" id="2293569"/>
    <lineage>
        <taxon>Bacteria</taxon>
        <taxon>Bacillati</taxon>
        <taxon>Actinomycetota</taxon>
        <taxon>Actinomycetes</taxon>
        <taxon>Jiangellales</taxon>
        <taxon>Jiangellaceae</taxon>
        <taxon>Jiangella</taxon>
    </lineage>
</organism>
<dbReference type="AlphaFoldDB" id="A0A418KK88"/>
<accession>A0A418KK88</accession>
<gene>
    <name evidence="3" type="ORF">DY240_22910</name>
</gene>
<reference evidence="3 4" key="1">
    <citation type="submission" date="2018-09" db="EMBL/GenBank/DDBJ databases">
        <title>Isolation, diversity and antifungal activity of actinobacteria from wheat.</title>
        <authorList>
            <person name="Han C."/>
        </authorList>
    </citation>
    <scope>NUCLEOTIDE SEQUENCE [LARGE SCALE GENOMIC DNA]</scope>
    <source>
        <strain evidence="3 4">NEAU-YY265</strain>
    </source>
</reference>
<dbReference type="RefSeq" id="WP_199702117.1">
    <property type="nucleotide sequence ID" value="NZ_QUAL01000255.1"/>
</dbReference>
<dbReference type="InterPro" id="IPR013783">
    <property type="entry name" value="Ig-like_fold"/>
</dbReference>
<dbReference type="Gene3D" id="2.60.40.10">
    <property type="entry name" value="Immunoglobulins"/>
    <property type="match status" value="1"/>
</dbReference>
<dbReference type="Proteomes" id="UP000284057">
    <property type="component" value="Unassembled WGS sequence"/>
</dbReference>
<evidence type="ECO:0000259" key="2">
    <source>
        <dbReference type="Pfam" id="PF17802"/>
    </source>
</evidence>
<proteinExistence type="predicted"/>
<dbReference type="SUPFAM" id="SSF49478">
    <property type="entry name" value="Cna protein B-type domain"/>
    <property type="match status" value="1"/>
</dbReference>
<feature type="domain" description="SpaA-like prealbumin fold" evidence="2">
    <location>
        <begin position="52"/>
        <end position="120"/>
    </location>
</feature>